<evidence type="ECO:0000313" key="2">
    <source>
        <dbReference type="EMBL" id="OQR86046.1"/>
    </source>
</evidence>
<protein>
    <submittedName>
        <fullName evidence="2">Uncharacterized protein</fullName>
    </submittedName>
</protein>
<name>A0A1V9YK57_ACHHY</name>
<dbReference type="Proteomes" id="UP000243579">
    <property type="component" value="Unassembled WGS sequence"/>
</dbReference>
<accession>A0A1V9YK57</accession>
<organism evidence="2 3">
    <name type="scientific">Achlya hypogyna</name>
    <name type="common">Oomycete</name>
    <name type="synonym">Protoachlya hypogyna</name>
    <dbReference type="NCBI Taxonomy" id="1202772"/>
    <lineage>
        <taxon>Eukaryota</taxon>
        <taxon>Sar</taxon>
        <taxon>Stramenopiles</taxon>
        <taxon>Oomycota</taxon>
        <taxon>Saprolegniomycetes</taxon>
        <taxon>Saprolegniales</taxon>
        <taxon>Achlyaceae</taxon>
        <taxon>Achlya</taxon>
    </lineage>
</organism>
<reference evidence="2 3" key="1">
    <citation type="journal article" date="2014" name="Genome Biol. Evol.">
        <title>The secreted proteins of Achlya hypogyna and Thraustotheca clavata identify the ancestral oomycete secretome and reveal gene acquisitions by horizontal gene transfer.</title>
        <authorList>
            <person name="Misner I."/>
            <person name="Blouin N."/>
            <person name="Leonard G."/>
            <person name="Richards T.A."/>
            <person name="Lane C.E."/>
        </authorList>
    </citation>
    <scope>NUCLEOTIDE SEQUENCE [LARGE SCALE GENOMIC DNA]</scope>
    <source>
        <strain evidence="2 3">ATCC 48635</strain>
    </source>
</reference>
<feature type="region of interest" description="Disordered" evidence="1">
    <location>
        <begin position="1"/>
        <end position="20"/>
    </location>
</feature>
<dbReference type="AlphaFoldDB" id="A0A1V9YK57"/>
<evidence type="ECO:0000256" key="1">
    <source>
        <dbReference type="SAM" id="MobiDB-lite"/>
    </source>
</evidence>
<gene>
    <name evidence="2" type="ORF">ACHHYP_11066</name>
</gene>
<evidence type="ECO:0000313" key="3">
    <source>
        <dbReference type="Proteomes" id="UP000243579"/>
    </source>
</evidence>
<keyword evidence="3" id="KW-1185">Reference proteome</keyword>
<dbReference type="PANTHER" id="PTHR28434:SF1">
    <property type="entry name" value="PROTEIN C3ORF33"/>
    <property type="match status" value="1"/>
</dbReference>
<dbReference type="STRING" id="1202772.A0A1V9YK57"/>
<dbReference type="PANTHER" id="PTHR28434">
    <property type="entry name" value="PROTEIN C3ORF33"/>
    <property type="match status" value="1"/>
</dbReference>
<proteinExistence type="predicted"/>
<dbReference type="OrthoDB" id="66827at2759"/>
<dbReference type="InterPro" id="IPR042421">
    <property type="entry name" value="C3orf33-like"/>
</dbReference>
<dbReference type="EMBL" id="JNBR01001540">
    <property type="protein sequence ID" value="OQR86046.1"/>
    <property type="molecule type" value="Genomic_DNA"/>
</dbReference>
<sequence length="276" mass="30763">MADERKPPAPTDPATEGSDEYSVLRQRVGDSLVRLRDDVDANLAVFRWGCTVTILGCIYVSVRSTGALTRFSTVTSLPLGKKVTARVVGQHPRDPTVLYVYHTPLLRRVLLRETLPRGMSVNGLIGDPAKCNVFAVRPFGVQFEHDDFLFSTLVSKQRYVKMEMLFRDKSTEPAIGVCAMSTRSFIRQNDVAEAAVNQGLGVCRVEELGDHSQTSASCIPKMESRAQRLLRCEKYAQTMRFGCWKDWQEEELGQRIVAAGKRASNAALNKVFGAFK</sequence>
<comment type="caution">
    <text evidence="2">The sequence shown here is derived from an EMBL/GenBank/DDBJ whole genome shotgun (WGS) entry which is preliminary data.</text>
</comment>